<name>A0A645IPC5_9ZZZZ</name>
<organism evidence="1">
    <name type="scientific">bioreactor metagenome</name>
    <dbReference type="NCBI Taxonomy" id="1076179"/>
    <lineage>
        <taxon>unclassified sequences</taxon>
        <taxon>metagenomes</taxon>
        <taxon>ecological metagenomes</taxon>
    </lineage>
</organism>
<sequence length="99" mass="11424">MNVKRKLGQVKQRNLGKHGTADIAHQIIVKQKSFCHKLNFLPVTHYFSFQRDSHIGKTTNCKVTAGLNLFRRNGYGGIFNAFHALIEITSQFFLTKYHF</sequence>
<gene>
    <name evidence="1" type="ORF">SDC9_200852</name>
</gene>
<evidence type="ECO:0000313" key="1">
    <source>
        <dbReference type="EMBL" id="MPN53188.1"/>
    </source>
</evidence>
<protein>
    <submittedName>
        <fullName evidence="1">Uncharacterized protein</fullName>
    </submittedName>
</protein>
<dbReference type="EMBL" id="VSSQ01120051">
    <property type="protein sequence ID" value="MPN53188.1"/>
    <property type="molecule type" value="Genomic_DNA"/>
</dbReference>
<dbReference type="AlphaFoldDB" id="A0A645IPC5"/>
<proteinExistence type="predicted"/>
<comment type="caution">
    <text evidence="1">The sequence shown here is derived from an EMBL/GenBank/DDBJ whole genome shotgun (WGS) entry which is preliminary data.</text>
</comment>
<accession>A0A645IPC5</accession>
<reference evidence="1" key="1">
    <citation type="submission" date="2019-08" db="EMBL/GenBank/DDBJ databases">
        <authorList>
            <person name="Kucharzyk K."/>
            <person name="Murdoch R.W."/>
            <person name="Higgins S."/>
            <person name="Loffler F."/>
        </authorList>
    </citation>
    <scope>NUCLEOTIDE SEQUENCE</scope>
</reference>